<dbReference type="AlphaFoldDB" id="A0A3E4JWL7"/>
<dbReference type="Proteomes" id="UP000260640">
    <property type="component" value="Unassembled WGS sequence"/>
</dbReference>
<reference evidence="1 2" key="1">
    <citation type="submission" date="2018-08" db="EMBL/GenBank/DDBJ databases">
        <title>A genome reference for cultivated species of the human gut microbiota.</title>
        <authorList>
            <person name="Zou Y."/>
            <person name="Xue W."/>
            <person name="Luo G."/>
        </authorList>
    </citation>
    <scope>NUCLEOTIDE SEQUENCE [LARGE SCALE GENOMIC DNA]</scope>
    <source>
        <strain evidence="1 2">TM05-16</strain>
    </source>
</reference>
<evidence type="ECO:0008006" key="3">
    <source>
        <dbReference type="Google" id="ProtNLM"/>
    </source>
</evidence>
<protein>
    <recommendedName>
        <fullName evidence="3">YubB ferredoxin-like domain-containing protein</fullName>
    </recommendedName>
</protein>
<dbReference type="EMBL" id="QSPP01000001">
    <property type="protein sequence ID" value="RGJ92281.1"/>
    <property type="molecule type" value="Genomic_DNA"/>
</dbReference>
<dbReference type="RefSeq" id="WP_005807206.1">
    <property type="nucleotide sequence ID" value="NZ_QSPP01000001.1"/>
</dbReference>
<evidence type="ECO:0000313" key="2">
    <source>
        <dbReference type="Proteomes" id="UP000260640"/>
    </source>
</evidence>
<name>A0A3E4JWL7_PHOVU</name>
<gene>
    <name evidence="1" type="ORF">DXD46_00715</name>
</gene>
<accession>A0A3E4JWL7</accession>
<evidence type="ECO:0000313" key="1">
    <source>
        <dbReference type="EMBL" id="RGJ92281.1"/>
    </source>
</evidence>
<comment type="caution">
    <text evidence="1">The sequence shown here is derived from an EMBL/GenBank/DDBJ whole genome shotgun (WGS) entry which is preliminary data.</text>
</comment>
<sequence length="193" mass="22400">MPNWCSTAYVIDGDAKEVKQLYELMKGLEERKTPSVENGFGTTWLGCLVDALGKDWNDVRCRGSWNGLEMDGDVLKFSTETAWAPCSETFDLVREAFPNLRYYFQAEEPGMEVYETNDEFGTYFSDRFFLDACSPEEEYLSEYFETQEDAFAWLEEKCGEPIKSAEDVKALDERWQSKSEDAFCYLHEFQIVN</sequence>
<organism evidence="1 2">
    <name type="scientific">Phocaeicola vulgatus</name>
    <name type="common">Bacteroides vulgatus</name>
    <dbReference type="NCBI Taxonomy" id="821"/>
    <lineage>
        <taxon>Bacteria</taxon>
        <taxon>Pseudomonadati</taxon>
        <taxon>Bacteroidota</taxon>
        <taxon>Bacteroidia</taxon>
        <taxon>Bacteroidales</taxon>
        <taxon>Bacteroidaceae</taxon>
        <taxon>Phocaeicola</taxon>
    </lineage>
</organism>
<proteinExistence type="predicted"/>